<dbReference type="AlphaFoldDB" id="A7VQH8"/>
<evidence type="ECO:0000313" key="1">
    <source>
        <dbReference type="EMBL" id="EDO62389.1"/>
    </source>
</evidence>
<sequence length="52" mass="6315">MLFENGKYSDGSEYLRNLLPKSFYFSINIIYYTLEDIANLILSRYYNDYLEK</sequence>
<name>A7VQH8_9FIRM</name>
<proteinExistence type="predicted"/>
<comment type="caution">
    <text evidence="1">The sequence shown here is derived from an EMBL/GenBank/DDBJ whole genome shotgun (WGS) entry which is preliminary data.</text>
</comment>
<dbReference type="Proteomes" id="UP000003490">
    <property type="component" value="Unassembled WGS sequence"/>
</dbReference>
<reference evidence="1 2" key="1">
    <citation type="submission" date="2007-08" db="EMBL/GenBank/DDBJ databases">
        <title>Draft genome sequence of Clostridium leptum (DSM 753).</title>
        <authorList>
            <person name="Sudarsanam P."/>
            <person name="Ley R."/>
            <person name="Guruge J."/>
            <person name="Turnbaugh P.J."/>
            <person name="Mahowald M."/>
            <person name="Liep D."/>
            <person name="Gordon J."/>
        </authorList>
    </citation>
    <scope>NUCLEOTIDE SEQUENCE [LARGE SCALE GENOMIC DNA]</scope>
    <source>
        <strain evidence="1 2">DSM 753</strain>
    </source>
</reference>
<organism evidence="1 2">
    <name type="scientific">[Clostridium] leptum DSM 753</name>
    <dbReference type="NCBI Taxonomy" id="428125"/>
    <lineage>
        <taxon>Bacteria</taxon>
        <taxon>Bacillati</taxon>
        <taxon>Bacillota</taxon>
        <taxon>Clostridia</taxon>
        <taxon>Eubacteriales</taxon>
        <taxon>Oscillospiraceae</taxon>
        <taxon>Oscillospiraceae incertae sedis</taxon>
    </lineage>
</organism>
<evidence type="ECO:0000313" key="2">
    <source>
        <dbReference type="Proteomes" id="UP000003490"/>
    </source>
</evidence>
<accession>A7VQH8</accession>
<dbReference type="EMBL" id="ABCB02000015">
    <property type="protein sequence ID" value="EDO62389.1"/>
    <property type="molecule type" value="Genomic_DNA"/>
</dbReference>
<protein>
    <submittedName>
        <fullName evidence="1">Uncharacterized protein</fullName>
    </submittedName>
</protein>
<gene>
    <name evidence="1" type="ORF">CLOLEP_00808</name>
</gene>
<reference evidence="1 2" key="2">
    <citation type="submission" date="2007-08" db="EMBL/GenBank/DDBJ databases">
        <authorList>
            <person name="Fulton L."/>
            <person name="Clifton S."/>
            <person name="Fulton B."/>
            <person name="Xu J."/>
            <person name="Minx P."/>
            <person name="Pepin K.H."/>
            <person name="Johnson M."/>
            <person name="Thiruvilangam P."/>
            <person name="Bhonagiri V."/>
            <person name="Nash W.E."/>
            <person name="Wang C."/>
            <person name="Mardis E.R."/>
            <person name="Wilson R.K."/>
        </authorList>
    </citation>
    <scope>NUCLEOTIDE SEQUENCE [LARGE SCALE GENOMIC DNA]</scope>
    <source>
        <strain evidence="1 2">DSM 753</strain>
    </source>
</reference>
<dbReference type="HOGENOM" id="CLU_3078407_0_0_9"/>